<protein>
    <submittedName>
        <fullName evidence="8">Glycosyltransferase</fullName>
    </submittedName>
</protein>
<evidence type="ECO:0000313" key="8">
    <source>
        <dbReference type="EMBL" id="MBK1826085.1"/>
    </source>
</evidence>
<sequence>MTDATGIVAWIGAALAVVSMALLFARLRRLPRQDTASGELPRVSIVIPARDEEQNLSRLLPSLGRQTVPPHEVIVVDDQSSDGTAEMVQTHGARLIRGRELRSGWYGKPWACHQGVEASTGDWLLFLDADVELEADALERLLSAAAAEPGAVFSVCPWHRIERAYEELSVFFNLLMVGGIGAFTWRGDQATGIGLFGQTFLVSRKRYGELGGHEAVKQTVLENLKLAKKCEELGIPRRCFVGRGSISMRMFPGGYREMVESWAKGFSSGAALASPAALLLASLWLTGLMMVTVCVFLLVVWDARVMVGAAYLAVAIPTAILFRQVGRFSVVNALLFPVSLLFYQGLFAVAVMRKRKKVSTSWKGRHVD</sequence>
<feature type="transmembrane region" description="Helical" evidence="6">
    <location>
        <begin position="6"/>
        <end position="25"/>
    </location>
</feature>
<evidence type="ECO:0000256" key="2">
    <source>
        <dbReference type="ARBA" id="ARBA00022475"/>
    </source>
</evidence>
<feature type="transmembrane region" description="Helical" evidence="6">
    <location>
        <begin position="168"/>
        <end position="185"/>
    </location>
</feature>
<evidence type="ECO:0000259" key="7">
    <source>
        <dbReference type="Pfam" id="PF00535"/>
    </source>
</evidence>
<proteinExistence type="predicted"/>
<name>A0A934VF10_9BACT</name>
<comment type="caution">
    <text evidence="8">The sequence shown here is derived from an EMBL/GenBank/DDBJ whole genome shotgun (WGS) entry which is preliminary data.</text>
</comment>
<feature type="transmembrane region" description="Helical" evidence="6">
    <location>
        <begin position="305"/>
        <end position="322"/>
    </location>
</feature>
<evidence type="ECO:0000256" key="6">
    <source>
        <dbReference type="SAM" id="Phobius"/>
    </source>
</evidence>
<feature type="transmembrane region" description="Helical" evidence="6">
    <location>
        <begin position="334"/>
        <end position="352"/>
    </location>
</feature>
<dbReference type="InterPro" id="IPR001173">
    <property type="entry name" value="Glyco_trans_2-like"/>
</dbReference>
<dbReference type="PANTHER" id="PTHR43646:SF2">
    <property type="entry name" value="GLYCOSYLTRANSFERASE 2-LIKE DOMAIN-CONTAINING PROTEIN"/>
    <property type="match status" value="1"/>
</dbReference>
<evidence type="ECO:0000256" key="1">
    <source>
        <dbReference type="ARBA" id="ARBA00004236"/>
    </source>
</evidence>
<evidence type="ECO:0000256" key="5">
    <source>
        <dbReference type="ARBA" id="ARBA00023136"/>
    </source>
</evidence>
<dbReference type="AlphaFoldDB" id="A0A934VF10"/>
<reference evidence="8" key="1">
    <citation type="submission" date="2021-01" db="EMBL/GenBank/DDBJ databases">
        <title>Modified the classification status of verrucomicrobia.</title>
        <authorList>
            <person name="Feng X."/>
        </authorList>
    </citation>
    <scope>NUCLEOTIDE SEQUENCE</scope>
    <source>
        <strain evidence="8">KCTC 22201</strain>
    </source>
</reference>
<dbReference type="GO" id="GO:0016757">
    <property type="term" value="F:glycosyltransferase activity"/>
    <property type="evidence" value="ECO:0007669"/>
    <property type="project" value="UniProtKB-KW"/>
</dbReference>
<dbReference type="RefSeq" id="WP_200276430.1">
    <property type="nucleotide sequence ID" value="NZ_JAENII010000002.1"/>
</dbReference>
<keyword evidence="9" id="KW-1185">Reference proteome</keyword>
<keyword evidence="5 6" id="KW-0472">Membrane</keyword>
<dbReference type="Gene3D" id="3.90.550.10">
    <property type="entry name" value="Spore Coat Polysaccharide Biosynthesis Protein SpsA, Chain A"/>
    <property type="match status" value="1"/>
</dbReference>
<comment type="subcellular location">
    <subcellularLocation>
        <location evidence="1">Cell membrane</location>
    </subcellularLocation>
</comment>
<evidence type="ECO:0000256" key="4">
    <source>
        <dbReference type="ARBA" id="ARBA00022679"/>
    </source>
</evidence>
<keyword evidence="2" id="KW-1003">Cell membrane</keyword>
<keyword evidence="6" id="KW-0812">Transmembrane</keyword>
<dbReference type="PANTHER" id="PTHR43646">
    <property type="entry name" value="GLYCOSYLTRANSFERASE"/>
    <property type="match status" value="1"/>
</dbReference>
<dbReference type="EMBL" id="JAENII010000002">
    <property type="protein sequence ID" value="MBK1826085.1"/>
    <property type="molecule type" value="Genomic_DNA"/>
</dbReference>
<feature type="domain" description="Glycosyltransferase 2-like" evidence="7">
    <location>
        <begin position="44"/>
        <end position="161"/>
    </location>
</feature>
<feature type="transmembrane region" description="Helical" evidence="6">
    <location>
        <begin position="276"/>
        <end position="298"/>
    </location>
</feature>
<dbReference type="Proteomes" id="UP000658278">
    <property type="component" value="Unassembled WGS sequence"/>
</dbReference>
<organism evidence="8 9">
    <name type="scientific">Haloferula rosea</name>
    <dbReference type="NCBI Taxonomy" id="490093"/>
    <lineage>
        <taxon>Bacteria</taxon>
        <taxon>Pseudomonadati</taxon>
        <taxon>Verrucomicrobiota</taxon>
        <taxon>Verrucomicrobiia</taxon>
        <taxon>Verrucomicrobiales</taxon>
        <taxon>Verrucomicrobiaceae</taxon>
        <taxon>Haloferula</taxon>
    </lineage>
</organism>
<keyword evidence="6" id="KW-1133">Transmembrane helix</keyword>
<accession>A0A934VF10</accession>
<dbReference type="GO" id="GO:0005886">
    <property type="term" value="C:plasma membrane"/>
    <property type="evidence" value="ECO:0007669"/>
    <property type="project" value="UniProtKB-SubCell"/>
</dbReference>
<gene>
    <name evidence="8" type="ORF">JIN81_03580</name>
</gene>
<dbReference type="SUPFAM" id="SSF53448">
    <property type="entry name" value="Nucleotide-diphospho-sugar transferases"/>
    <property type="match status" value="1"/>
</dbReference>
<keyword evidence="4" id="KW-0808">Transferase</keyword>
<dbReference type="InterPro" id="IPR029044">
    <property type="entry name" value="Nucleotide-diphossugar_trans"/>
</dbReference>
<dbReference type="CDD" id="cd00761">
    <property type="entry name" value="Glyco_tranf_GTA_type"/>
    <property type="match status" value="1"/>
</dbReference>
<keyword evidence="3" id="KW-0328">Glycosyltransferase</keyword>
<dbReference type="Pfam" id="PF00535">
    <property type="entry name" value="Glycos_transf_2"/>
    <property type="match status" value="1"/>
</dbReference>
<evidence type="ECO:0000313" key="9">
    <source>
        <dbReference type="Proteomes" id="UP000658278"/>
    </source>
</evidence>
<evidence type="ECO:0000256" key="3">
    <source>
        <dbReference type="ARBA" id="ARBA00022676"/>
    </source>
</evidence>